<reference evidence="2 5" key="3">
    <citation type="journal article" date="2017" name="Nat. Microbiol.">
        <title>Natural product diversity associated with the nematode symbionts Photorhabdus and Xenorhabdus.</title>
        <authorList>
            <person name="Tobias N.J."/>
            <person name="Wolff H."/>
            <person name="Djahanschiri B."/>
            <person name="Grundmann F."/>
            <person name="Kronenwerth M."/>
            <person name="Shi Y.M."/>
            <person name="Simonyi S."/>
            <person name="Grun P."/>
            <person name="Shapiro-Ilan D."/>
            <person name="Pidot S.J."/>
            <person name="Stinear T.P."/>
            <person name="Ebersberger I."/>
            <person name="Bode H.B."/>
        </authorList>
    </citation>
    <scope>NUCLEOTIDE SEQUENCE [LARGE SCALE GENOMIC DNA]</scope>
    <source>
        <strain evidence="2 5">DSM 16336</strain>
    </source>
</reference>
<evidence type="ECO:0000313" key="3">
    <source>
        <dbReference type="EMBL" id="SIP74620.1"/>
    </source>
</evidence>
<dbReference type="Proteomes" id="UP000196435">
    <property type="component" value="Unassembled WGS sequence"/>
</dbReference>
<keyword evidence="1" id="KW-0812">Transmembrane</keyword>
<dbReference type="EMBL" id="NIBU01000065">
    <property type="protein sequence ID" value="PHM30175.1"/>
    <property type="molecule type" value="Genomic_DNA"/>
</dbReference>
<keyword evidence="1" id="KW-0472">Membrane</keyword>
<organism evidence="3 4">
    <name type="scientific">Xenorhabdus innexi</name>
    <dbReference type="NCBI Taxonomy" id="290109"/>
    <lineage>
        <taxon>Bacteria</taxon>
        <taxon>Pseudomonadati</taxon>
        <taxon>Pseudomonadota</taxon>
        <taxon>Gammaproteobacteria</taxon>
        <taxon>Enterobacterales</taxon>
        <taxon>Morganellaceae</taxon>
        <taxon>Xenorhabdus</taxon>
    </lineage>
</organism>
<keyword evidence="5" id="KW-1185">Reference proteome</keyword>
<sequence>MRKLDKLGIASMIGFGLAMFFIGQSSLRIMYSEDCHNYYDLLIAFVSLFGFPYVCKKIISFIFDPWK</sequence>
<gene>
    <name evidence="2" type="ORF">Xinn_03466</name>
    <name evidence="3" type="ORF">XIS1_690004</name>
</gene>
<evidence type="ECO:0000256" key="1">
    <source>
        <dbReference type="SAM" id="Phobius"/>
    </source>
</evidence>
<proteinExistence type="predicted"/>
<dbReference type="EMBL" id="FTLG01000213">
    <property type="protein sequence ID" value="SIP74620.1"/>
    <property type="molecule type" value="Genomic_DNA"/>
</dbReference>
<evidence type="ECO:0000313" key="4">
    <source>
        <dbReference type="Proteomes" id="UP000196435"/>
    </source>
</evidence>
<accession>A0A1N6N0M9</accession>
<feature type="transmembrane region" description="Helical" evidence="1">
    <location>
        <begin position="7"/>
        <end position="31"/>
    </location>
</feature>
<feature type="transmembrane region" description="Helical" evidence="1">
    <location>
        <begin position="37"/>
        <end position="55"/>
    </location>
</feature>
<evidence type="ECO:0000313" key="2">
    <source>
        <dbReference type="EMBL" id="PHM30175.1"/>
    </source>
</evidence>
<dbReference type="OrthoDB" id="9904436at2"/>
<reference evidence="4" key="1">
    <citation type="submission" date="2016-12" db="EMBL/GenBank/DDBJ databases">
        <authorList>
            <person name="Gaudriault S."/>
        </authorList>
    </citation>
    <scope>NUCLEOTIDE SEQUENCE [LARGE SCALE GENOMIC DNA]</scope>
    <source>
        <strain evidence="4">HGB1681 (deposited as PTA-6826 in the American Type Culture Collection)</strain>
    </source>
</reference>
<evidence type="ECO:0000313" key="5">
    <source>
        <dbReference type="Proteomes" id="UP000224871"/>
    </source>
</evidence>
<dbReference type="AlphaFoldDB" id="A0A1N6N0M9"/>
<dbReference type="Proteomes" id="UP000224871">
    <property type="component" value="Unassembled WGS sequence"/>
</dbReference>
<dbReference type="RefSeq" id="WP_086953988.1">
    <property type="nucleotide sequence ID" value="NZ_CAWNQC010000265.1"/>
</dbReference>
<name>A0A1N6N0M9_9GAMM</name>
<keyword evidence="1" id="KW-1133">Transmembrane helix</keyword>
<reference evidence="3" key="2">
    <citation type="submission" date="2016-12" db="EMBL/GenBank/DDBJ databases">
        <authorList>
            <person name="Song W.-J."/>
            <person name="Kurnit D.M."/>
        </authorList>
    </citation>
    <scope>NUCLEOTIDE SEQUENCE [LARGE SCALE GENOMIC DNA]</scope>
    <source>
        <strain evidence="3">HGB1681</strain>
    </source>
</reference>
<protein>
    <submittedName>
        <fullName evidence="3">Uncharacterized protein</fullName>
    </submittedName>
</protein>